<dbReference type="KEGG" id="uvi:66063933"/>
<dbReference type="EMBL" id="CP072754">
    <property type="protein sequence ID" value="QUC18914.1"/>
    <property type="molecule type" value="Genomic_DNA"/>
</dbReference>
<protein>
    <submittedName>
        <fullName evidence="2">Uncharacterized protein</fullName>
    </submittedName>
</protein>
<accession>A0A8E5HPV8</accession>
<gene>
    <name evidence="2" type="ORF">UV8b_03155</name>
</gene>
<feature type="region of interest" description="Disordered" evidence="1">
    <location>
        <begin position="1"/>
        <end position="25"/>
    </location>
</feature>
<dbReference type="OrthoDB" id="2120024at2759"/>
<dbReference type="GeneID" id="66063933"/>
<reference evidence="2" key="1">
    <citation type="submission" date="2020-03" db="EMBL/GenBank/DDBJ databases">
        <title>A mixture of massive structural variations and highly conserved coding sequences in Ustilaginoidea virens genome.</title>
        <authorList>
            <person name="Zhang K."/>
            <person name="Zhao Z."/>
            <person name="Zhang Z."/>
            <person name="Li Y."/>
            <person name="Hsiang T."/>
            <person name="Sun W."/>
        </authorList>
    </citation>
    <scope>NUCLEOTIDE SEQUENCE</scope>
    <source>
        <strain evidence="2">UV-8b</strain>
    </source>
</reference>
<dbReference type="RefSeq" id="XP_042996587.1">
    <property type="nucleotide sequence ID" value="XM_043140653.1"/>
</dbReference>
<dbReference type="AlphaFoldDB" id="A0A8E5HPV8"/>
<organism evidence="2 3">
    <name type="scientific">Ustilaginoidea virens</name>
    <name type="common">Rice false smut fungus</name>
    <name type="synonym">Villosiclava virens</name>
    <dbReference type="NCBI Taxonomy" id="1159556"/>
    <lineage>
        <taxon>Eukaryota</taxon>
        <taxon>Fungi</taxon>
        <taxon>Dikarya</taxon>
        <taxon>Ascomycota</taxon>
        <taxon>Pezizomycotina</taxon>
        <taxon>Sordariomycetes</taxon>
        <taxon>Hypocreomycetidae</taxon>
        <taxon>Hypocreales</taxon>
        <taxon>Clavicipitaceae</taxon>
        <taxon>Ustilaginoidea</taxon>
    </lineage>
</organism>
<evidence type="ECO:0000256" key="1">
    <source>
        <dbReference type="SAM" id="MobiDB-lite"/>
    </source>
</evidence>
<name>A0A8E5HPV8_USTVR</name>
<feature type="compositionally biased region" description="Low complexity" evidence="1">
    <location>
        <begin position="1"/>
        <end position="18"/>
    </location>
</feature>
<evidence type="ECO:0000313" key="3">
    <source>
        <dbReference type="Proteomes" id="UP000027002"/>
    </source>
</evidence>
<keyword evidence="3" id="KW-1185">Reference proteome</keyword>
<proteinExistence type="predicted"/>
<evidence type="ECO:0000313" key="2">
    <source>
        <dbReference type="EMBL" id="QUC18914.1"/>
    </source>
</evidence>
<dbReference type="Proteomes" id="UP000027002">
    <property type="component" value="Chromosome 2"/>
</dbReference>
<sequence length="93" mass="10096">MPFPRARPALPARRFSSAPPSPPNNPTAHFYRTFGRPVAKALLLAVFAYQLGYWGWAKLEADERRGAADAEMADLEARVRAVAARKAAAGTGE</sequence>